<dbReference type="InterPro" id="IPR013103">
    <property type="entry name" value="RVT_2"/>
</dbReference>
<feature type="domain" description="Retroviral polymerase SH3-like" evidence="5">
    <location>
        <begin position="280"/>
        <end position="324"/>
    </location>
</feature>
<sequence length="786" mass="90082">MASRDQESKMSILNAPQRTSGPSSPWSRVPLSNLKLTVEIFDGTGHFDEVEDKDWSIINRLACETIRSCLSKEQKYAFKSETFAYKLWKALEDKFLKKTGQNKLLMKKRLFRFDYRPGHWKKDCPKLKKKGVASKNANAAEYISDAESDTSLVVSPSTSHQDKWILDSGCTYHMSPIREWFFEFQELDGGVVYMGNDNPCKTAGIGSIKLRNHDGSIGILQNVRYVPKLKKNLISLGALEATSSTCNVERKFWAEAVTYAQHLVNRLPSSAIGGKTPLELDPRAKKALFMGFNAGVKGYRLWCLEAKRTIISRDVTFDESAMLNKMRKRFRPKNLNNNRSPLPLEERREIHKPARFTDMVAYALPVVDDVPCTYPEAIRSLESGRWASVMEEEIESHEKNKTWELTQLPKGKRAIGCKWVFAKKEGFPKNGDIRYKARLVAKGYAQKEGIDYNEIFSLVVKHSSIRILLALVVQLNFELAQLDVKTAFLHGDLREEIYMTQPDGYKVAGKENWVCKLIKSLYGLKQSPRQWYKRFDRFIKDQKYTRNKYDNCVYLRKLQDGSYIYLLLYVDDMLIAAKSQVEIDILKAQLNKEFEMKDLGKAKKILGMEISRNRERGKLWLSQKQYLQKVLQRFGIHDNTKPVSTPLAPHLKLVASYLQQTDEEREYMATVPYANAVGSLMYAMVCTRPDISQAVSVVSRFMHDPGKGHWQAVKWILRCLQNTVDVGLAFERDESLGHCIVGSCDYDYAVIWIATVNKRLFVHISKSARLVGNPLCDQCGFVYNKG</sequence>
<dbReference type="EMBL" id="JAINDJ010000003">
    <property type="protein sequence ID" value="KAG9453307.1"/>
    <property type="molecule type" value="Genomic_DNA"/>
</dbReference>
<gene>
    <name evidence="6" type="ORF">H6P81_006211</name>
</gene>
<accession>A0AAV7EWU0</accession>
<evidence type="ECO:0000313" key="7">
    <source>
        <dbReference type="Proteomes" id="UP000825729"/>
    </source>
</evidence>
<dbReference type="PANTHER" id="PTHR11439">
    <property type="entry name" value="GAG-POL-RELATED RETROTRANSPOSON"/>
    <property type="match status" value="1"/>
</dbReference>
<evidence type="ECO:0000259" key="3">
    <source>
        <dbReference type="Pfam" id="PF07727"/>
    </source>
</evidence>
<keyword evidence="7" id="KW-1185">Reference proteome</keyword>
<feature type="compositionally biased region" description="Polar residues" evidence="2">
    <location>
        <begin position="9"/>
        <end position="26"/>
    </location>
</feature>
<keyword evidence="1" id="KW-0064">Aspartyl protease</keyword>
<comment type="caution">
    <text evidence="6">The sequence shown here is derived from an EMBL/GenBank/DDBJ whole genome shotgun (WGS) entry which is preliminary data.</text>
</comment>
<dbReference type="PANTHER" id="PTHR11439:SF467">
    <property type="entry name" value="INTEGRASE CATALYTIC DOMAIN-CONTAINING PROTEIN"/>
    <property type="match status" value="1"/>
</dbReference>
<dbReference type="Pfam" id="PF25597">
    <property type="entry name" value="SH3_retrovirus"/>
    <property type="match status" value="1"/>
</dbReference>
<keyword evidence="1" id="KW-0378">Hydrolase</keyword>
<dbReference type="AlphaFoldDB" id="A0AAV7EWU0"/>
<feature type="domain" description="Reverse transcriptase Ty1/copia-type" evidence="3">
    <location>
        <begin position="400"/>
        <end position="647"/>
    </location>
</feature>
<evidence type="ECO:0000256" key="2">
    <source>
        <dbReference type="SAM" id="MobiDB-lite"/>
    </source>
</evidence>
<evidence type="ECO:0000259" key="4">
    <source>
        <dbReference type="Pfam" id="PF22936"/>
    </source>
</evidence>
<dbReference type="SUPFAM" id="SSF56672">
    <property type="entry name" value="DNA/RNA polymerases"/>
    <property type="match status" value="1"/>
</dbReference>
<dbReference type="GO" id="GO:0004190">
    <property type="term" value="F:aspartic-type endopeptidase activity"/>
    <property type="evidence" value="ECO:0007669"/>
    <property type="project" value="UniProtKB-KW"/>
</dbReference>
<dbReference type="Pfam" id="PF22936">
    <property type="entry name" value="Pol_BBD"/>
    <property type="match status" value="1"/>
</dbReference>
<dbReference type="InterPro" id="IPR054722">
    <property type="entry name" value="PolX-like_BBD"/>
</dbReference>
<feature type="domain" description="Retrovirus-related Pol polyprotein from transposon TNT 1-94-like beta-barrel" evidence="4">
    <location>
        <begin position="164"/>
        <end position="241"/>
    </location>
</feature>
<dbReference type="InterPro" id="IPR057670">
    <property type="entry name" value="SH3_retrovirus"/>
</dbReference>
<proteinExistence type="predicted"/>
<dbReference type="Proteomes" id="UP000825729">
    <property type="component" value="Unassembled WGS sequence"/>
</dbReference>
<evidence type="ECO:0000259" key="5">
    <source>
        <dbReference type="Pfam" id="PF25597"/>
    </source>
</evidence>
<reference evidence="6 7" key="1">
    <citation type="submission" date="2021-07" db="EMBL/GenBank/DDBJ databases">
        <title>The Aristolochia fimbriata genome: insights into angiosperm evolution, floral development and chemical biosynthesis.</title>
        <authorList>
            <person name="Jiao Y."/>
        </authorList>
    </citation>
    <scope>NUCLEOTIDE SEQUENCE [LARGE SCALE GENOMIC DNA]</scope>
    <source>
        <strain evidence="6">IBCAS-2021</strain>
        <tissue evidence="6">Leaf</tissue>
    </source>
</reference>
<dbReference type="InterPro" id="IPR043502">
    <property type="entry name" value="DNA/RNA_pol_sf"/>
</dbReference>
<organism evidence="6 7">
    <name type="scientific">Aristolochia fimbriata</name>
    <name type="common">White veined hardy Dutchman's pipe vine</name>
    <dbReference type="NCBI Taxonomy" id="158543"/>
    <lineage>
        <taxon>Eukaryota</taxon>
        <taxon>Viridiplantae</taxon>
        <taxon>Streptophyta</taxon>
        <taxon>Embryophyta</taxon>
        <taxon>Tracheophyta</taxon>
        <taxon>Spermatophyta</taxon>
        <taxon>Magnoliopsida</taxon>
        <taxon>Magnoliidae</taxon>
        <taxon>Piperales</taxon>
        <taxon>Aristolochiaceae</taxon>
        <taxon>Aristolochia</taxon>
    </lineage>
</organism>
<keyword evidence="1" id="KW-0645">Protease</keyword>
<protein>
    <submittedName>
        <fullName evidence="6">Uncharacterized protein</fullName>
    </submittedName>
</protein>
<dbReference type="Pfam" id="PF07727">
    <property type="entry name" value="RVT_2"/>
    <property type="match status" value="1"/>
</dbReference>
<evidence type="ECO:0000313" key="6">
    <source>
        <dbReference type="EMBL" id="KAG9453307.1"/>
    </source>
</evidence>
<evidence type="ECO:0000256" key="1">
    <source>
        <dbReference type="ARBA" id="ARBA00022750"/>
    </source>
</evidence>
<feature type="region of interest" description="Disordered" evidence="2">
    <location>
        <begin position="1"/>
        <end position="26"/>
    </location>
</feature>
<name>A0AAV7EWU0_ARIFI</name>